<dbReference type="InterPro" id="IPR001841">
    <property type="entry name" value="Znf_RING"/>
</dbReference>
<dbReference type="PANTHER" id="PTHR21578:SF9">
    <property type="entry name" value="RING-TYPE DOMAIN-CONTAINING PROTEIN"/>
    <property type="match status" value="1"/>
</dbReference>
<feature type="region of interest" description="Disordered" evidence="4">
    <location>
        <begin position="249"/>
        <end position="274"/>
    </location>
</feature>
<dbReference type="Gene3D" id="3.30.40.10">
    <property type="entry name" value="Zinc/RING finger domain, C3HC4 (zinc finger)"/>
    <property type="match status" value="1"/>
</dbReference>
<feature type="region of interest" description="Disordered" evidence="4">
    <location>
        <begin position="80"/>
        <end position="222"/>
    </location>
</feature>
<gene>
    <name evidence="6" type="primary">Necator_chrV.g18093</name>
    <name evidence="6" type="ORF">RB195_013302</name>
</gene>
<name>A0ABR1DUW2_NECAM</name>
<feature type="compositionally biased region" description="Basic and acidic residues" evidence="4">
    <location>
        <begin position="249"/>
        <end position="262"/>
    </location>
</feature>
<evidence type="ECO:0000313" key="7">
    <source>
        <dbReference type="Proteomes" id="UP001303046"/>
    </source>
</evidence>
<feature type="domain" description="RING-type" evidence="5">
    <location>
        <begin position="282"/>
        <end position="342"/>
    </location>
</feature>
<evidence type="ECO:0000256" key="2">
    <source>
        <dbReference type="ARBA" id="ARBA00022833"/>
    </source>
</evidence>
<feature type="compositionally biased region" description="Acidic residues" evidence="4">
    <location>
        <begin position="186"/>
        <end position="217"/>
    </location>
</feature>
<sequence>MPRLGVDPEYRLGEELNLPSGLRSRSRSPHSYVGYISKEEQEWQDHQLAMRLQEEADRENLALAEDTLAPDQIAAILGTSFDIPSRRHEQEQNDDNDITILSAGSSPSSVTSSNSPPPTLSRSEEEMYDGELTLVTEHNEEDDIDGSDGSGDVSNSEEDDEESDDNLVEEQSDDDSGEEEMHGSEDDAISESDDSDGSEQSESSDSESSDSSDDEDPLGPLGAFNNILGASLGIIGIDLSLSDLEQVFESHQREAPRESHQDSDEDDEPDDTVIRSGDYGRCTICFEEVPYDPVGCLYCQQLIGCRRCVNRWYKAARRADDVQVDFLGGHPPSNHKQCPLCRHEWPEQVEATSIFLLKDD</sequence>
<evidence type="ECO:0000259" key="5">
    <source>
        <dbReference type="PROSITE" id="PS50089"/>
    </source>
</evidence>
<dbReference type="Proteomes" id="UP001303046">
    <property type="component" value="Unassembled WGS sequence"/>
</dbReference>
<dbReference type="EMBL" id="JAVFWL010000005">
    <property type="protein sequence ID" value="KAK6754221.1"/>
    <property type="molecule type" value="Genomic_DNA"/>
</dbReference>
<protein>
    <recommendedName>
        <fullName evidence="5">RING-type domain-containing protein</fullName>
    </recommendedName>
</protein>
<dbReference type="PANTHER" id="PTHR21578">
    <property type="entry name" value="PROTEIN CBG03826"/>
    <property type="match status" value="1"/>
</dbReference>
<evidence type="ECO:0000256" key="3">
    <source>
        <dbReference type="PROSITE-ProRule" id="PRU00175"/>
    </source>
</evidence>
<comment type="caution">
    <text evidence="6">The sequence shown here is derived from an EMBL/GenBank/DDBJ whole genome shotgun (WGS) entry which is preliminary data.</text>
</comment>
<dbReference type="PROSITE" id="PS50089">
    <property type="entry name" value="ZF_RING_2"/>
    <property type="match status" value="1"/>
</dbReference>
<feature type="compositionally biased region" description="Low complexity" evidence="4">
    <location>
        <begin position="102"/>
        <end position="114"/>
    </location>
</feature>
<keyword evidence="1 3" id="KW-0863">Zinc-finger</keyword>
<evidence type="ECO:0000256" key="1">
    <source>
        <dbReference type="ARBA" id="ARBA00022771"/>
    </source>
</evidence>
<evidence type="ECO:0000256" key="4">
    <source>
        <dbReference type="SAM" id="MobiDB-lite"/>
    </source>
</evidence>
<accession>A0ABR1DUW2</accession>
<keyword evidence="2" id="KW-0862">Zinc</keyword>
<evidence type="ECO:0000313" key="6">
    <source>
        <dbReference type="EMBL" id="KAK6754221.1"/>
    </source>
</evidence>
<dbReference type="InterPro" id="IPR013083">
    <property type="entry name" value="Znf_RING/FYVE/PHD"/>
</dbReference>
<reference evidence="6 7" key="1">
    <citation type="submission" date="2023-08" db="EMBL/GenBank/DDBJ databases">
        <title>A Necator americanus chromosomal reference genome.</title>
        <authorList>
            <person name="Ilik V."/>
            <person name="Petrzelkova K.J."/>
            <person name="Pardy F."/>
            <person name="Fuh T."/>
            <person name="Niatou-Singa F.S."/>
            <person name="Gouil Q."/>
            <person name="Baker L."/>
            <person name="Ritchie M.E."/>
            <person name="Jex A.R."/>
            <person name="Gazzola D."/>
            <person name="Li H."/>
            <person name="Toshio Fujiwara R."/>
            <person name="Zhan B."/>
            <person name="Aroian R.V."/>
            <person name="Pafco B."/>
            <person name="Schwarz E.M."/>
        </authorList>
    </citation>
    <scope>NUCLEOTIDE SEQUENCE [LARGE SCALE GENOMIC DNA]</scope>
    <source>
        <strain evidence="6 7">Aroian</strain>
        <tissue evidence="6">Whole animal</tissue>
    </source>
</reference>
<keyword evidence="7" id="KW-1185">Reference proteome</keyword>
<keyword evidence="1 3" id="KW-0479">Metal-binding</keyword>
<proteinExistence type="predicted"/>
<feature type="compositionally biased region" description="Acidic residues" evidence="4">
    <location>
        <begin position="155"/>
        <end position="178"/>
    </location>
</feature>
<organism evidence="6 7">
    <name type="scientific">Necator americanus</name>
    <name type="common">Human hookworm</name>
    <dbReference type="NCBI Taxonomy" id="51031"/>
    <lineage>
        <taxon>Eukaryota</taxon>
        <taxon>Metazoa</taxon>
        <taxon>Ecdysozoa</taxon>
        <taxon>Nematoda</taxon>
        <taxon>Chromadorea</taxon>
        <taxon>Rhabditida</taxon>
        <taxon>Rhabditina</taxon>
        <taxon>Rhabditomorpha</taxon>
        <taxon>Strongyloidea</taxon>
        <taxon>Ancylostomatidae</taxon>
        <taxon>Bunostominae</taxon>
        <taxon>Necator</taxon>
    </lineage>
</organism>